<name>A0A699GPC7_TANCI</name>
<dbReference type="EMBL" id="BKCJ010000041">
    <property type="protein sequence ID" value="GEU29066.1"/>
    <property type="molecule type" value="Genomic_DNA"/>
</dbReference>
<gene>
    <name evidence="2" type="ORF">Tci_001044</name>
</gene>
<keyword evidence="1" id="KW-0175">Coiled coil</keyword>
<dbReference type="AlphaFoldDB" id="A0A699GPC7"/>
<evidence type="ECO:0000256" key="1">
    <source>
        <dbReference type="SAM" id="Coils"/>
    </source>
</evidence>
<evidence type="ECO:0000313" key="2">
    <source>
        <dbReference type="EMBL" id="GEU29066.1"/>
    </source>
</evidence>
<comment type="caution">
    <text evidence="2">The sequence shown here is derived from an EMBL/GenBank/DDBJ whole genome shotgun (WGS) entry which is preliminary data.</text>
</comment>
<reference evidence="2" key="1">
    <citation type="journal article" date="2019" name="Sci. Rep.">
        <title>Draft genome of Tanacetum cinerariifolium, the natural source of mosquito coil.</title>
        <authorList>
            <person name="Yamashiro T."/>
            <person name="Shiraishi A."/>
            <person name="Satake H."/>
            <person name="Nakayama K."/>
        </authorList>
    </citation>
    <scope>NUCLEOTIDE SEQUENCE</scope>
</reference>
<accession>A0A699GPC7</accession>
<protein>
    <submittedName>
        <fullName evidence="2">Uncharacterized protein</fullName>
    </submittedName>
</protein>
<proteinExistence type="predicted"/>
<feature type="coiled-coil region" evidence="1">
    <location>
        <begin position="50"/>
        <end position="77"/>
    </location>
</feature>
<sequence length="231" mass="26941">MFENLYKLSNDSLVAKGNTLQSDKDRIKLNELMELCTNLQTKVIYLEKIKTTQANEIDSLKRMVKKLERRNKSRTHKLKRLYKVRLTAKVESSEDKECLDKDLGGDKVFVEQEVVADKEKINEVTLDCDQAKIDVVHQLAERLEAEEQQELTDEEKAIVNTFEDFRTKLVQGQEKEKRAEEEVIQKRTKKSKMEDDKETVKLQQLMEIILDKEEVEIDAILLAAKSLRIVD</sequence>
<organism evidence="2">
    <name type="scientific">Tanacetum cinerariifolium</name>
    <name type="common">Dalmatian daisy</name>
    <name type="synonym">Chrysanthemum cinerariifolium</name>
    <dbReference type="NCBI Taxonomy" id="118510"/>
    <lineage>
        <taxon>Eukaryota</taxon>
        <taxon>Viridiplantae</taxon>
        <taxon>Streptophyta</taxon>
        <taxon>Embryophyta</taxon>
        <taxon>Tracheophyta</taxon>
        <taxon>Spermatophyta</taxon>
        <taxon>Magnoliopsida</taxon>
        <taxon>eudicotyledons</taxon>
        <taxon>Gunneridae</taxon>
        <taxon>Pentapetalae</taxon>
        <taxon>asterids</taxon>
        <taxon>campanulids</taxon>
        <taxon>Asterales</taxon>
        <taxon>Asteraceae</taxon>
        <taxon>Asteroideae</taxon>
        <taxon>Anthemideae</taxon>
        <taxon>Anthemidinae</taxon>
        <taxon>Tanacetum</taxon>
    </lineage>
</organism>